<dbReference type="EMBL" id="AP024483">
    <property type="protein sequence ID" value="BCS83600.1"/>
    <property type="molecule type" value="Genomic_DNA"/>
</dbReference>
<reference evidence="1 2" key="1">
    <citation type="submission" date="2021-02" db="EMBL/GenBank/DDBJ databases">
        <title>Cotonvirus japonicus, which uses Golgi apparatus of host cells for its virion factory, phylogenetically links tailed tupanvirus and icosahedral mimivirus.</title>
        <authorList>
            <person name="Takahashi H."/>
            <person name="Fukaya S."/>
            <person name="Song C."/>
            <person name="Murata K."/>
            <person name="Takemura M."/>
        </authorList>
    </citation>
    <scope>NUCLEOTIDE SEQUENCE [LARGE SCALE GENOMIC DNA]</scope>
</reference>
<dbReference type="RefSeq" id="YP_010842208.1">
    <property type="nucleotide sequence ID" value="NC_079139.1"/>
</dbReference>
<dbReference type="Proteomes" id="UP001321479">
    <property type="component" value="Segment"/>
</dbReference>
<evidence type="ECO:0000313" key="1">
    <source>
        <dbReference type="EMBL" id="BCS83600.1"/>
    </source>
</evidence>
<accession>A0ABM7NTV0</accession>
<dbReference type="GeneID" id="80558805"/>
<protein>
    <submittedName>
        <fullName evidence="1">Nucleotidyltransferase</fullName>
    </submittedName>
</protein>
<sequence>MDDSNKILDYLFEKKSFIFGSYIYKYVIRRESYNDIDVAIPIDKFDEVVNELETKFECQTLDKYAYQGHRYVKYAHMNCSGTKFDLQDENSIKSFLTRDNIEITRIILLDHYKFAYLDHDEKIISDSRKTRKIIDDIVHSRINNKNFIKEKHRQYFKDWSIK</sequence>
<evidence type="ECO:0000313" key="2">
    <source>
        <dbReference type="Proteomes" id="UP001321479"/>
    </source>
</evidence>
<keyword evidence="2" id="KW-1185">Reference proteome</keyword>
<proteinExistence type="predicted"/>
<organism evidence="1 2">
    <name type="scientific">Cotonvirus japonicus</name>
    <dbReference type="NCBI Taxonomy" id="2811091"/>
    <lineage>
        <taxon>Viruses</taxon>
        <taxon>Varidnaviria</taxon>
        <taxon>Bamfordvirae</taxon>
        <taxon>Nucleocytoviricota</taxon>
        <taxon>Megaviricetes</taxon>
        <taxon>Imitervirales</taxon>
        <taxon>Mimiviridae</taxon>
        <taxon>Megamimivirinae</taxon>
        <taxon>Cotonvirus</taxon>
        <taxon>Cotonvirus japonicum</taxon>
    </lineage>
</organism>
<name>A0ABM7NTV0_9VIRU</name>